<organism evidence="2 3">
    <name type="scientific">Pararhodospirillum oryzae</name>
    <dbReference type="NCBI Taxonomy" id="478448"/>
    <lineage>
        <taxon>Bacteria</taxon>
        <taxon>Pseudomonadati</taxon>
        <taxon>Pseudomonadota</taxon>
        <taxon>Alphaproteobacteria</taxon>
        <taxon>Rhodospirillales</taxon>
        <taxon>Rhodospirillaceae</taxon>
        <taxon>Pararhodospirillum</taxon>
    </lineage>
</organism>
<evidence type="ECO:0000256" key="1">
    <source>
        <dbReference type="SAM" id="MobiDB-lite"/>
    </source>
</evidence>
<evidence type="ECO:0000313" key="2">
    <source>
        <dbReference type="EMBL" id="GEO82394.1"/>
    </source>
</evidence>
<comment type="caution">
    <text evidence="2">The sequence shown here is derived from an EMBL/GenBank/DDBJ whole genome shotgun (WGS) entry which is preliminary data.</text>
</comment>
<dbReference type="Proteomes" id="UP000321567">
    <property type="component" value="Unassembled WGS sequence"/>
</dbReference>
<dbReference type="EMBL" id="BJZO01000076">
    <property type="protein sequence ID" value="GEO82394.1"/>
    <property type="molecule type" value="Genomic_DNA"/>
</dbReference>
<evidence type="ECO:0000313" key="3">
    <source>
        <dbReference type="Proteomes" id="UP000321567"/>
    </source>
</evidence>
<reference evidence="2 3" key="1">
    <citation type="submission" date="2019-07" db="EMBL/GenBank/DDBJ databases">
        <title>Whole genome shotgun sequence of Rhodospirillum oryzae NBRC 107573.</title>
        <authorList>
            <person name="Hosoyama A."/>
            <person name="Uohara A."/>
            <person name="Ohji S."/>
            <person name="Ichikawa N."/>
        </authorList>
    </citation>
    <scope>NUCLEOTIDE SEQUENCE [LARGE SCALE GENOMIC DNA]</scope>
    <source>
        <strain evidence="2 3">NBRC 107573</strain>
    </source>
</reference>
<gene>
    <name evidence="2" type="ORF">ROR02_25250</name>
</gene>
<feature type="region of interest" description="Disordered" evidence="1">
    <location>
        <begin position="48"/>
        <end position="74"/>
    </location>
</feature>
<proteinExistence type="predicted"/>
<keyword evidence="3" id="KW-1185">Reference proteome</keyword>
<sequence length="74" mass="7808">MEGSGAHLHVIRLEKNATLLGPVLLEAQDQSLETGLIGHGDPWMMLVREGGGKNDPPPTRTGSPSVAGRRVVAQ</sequence>
<name>A0A512HAB5_9PROT</name>
<accession>A0A512HAB5</accession>
<dbReference type="AlphaFoldDB" id="A0A512HAB5"/>
<protein>
    <submittedName>
        <fullName evidence="2">Uncharacterized protein</fullName>
    </submittedName>
</protein>